<keyword evidence="5" id="KW-1133">Transmembrane helix</keyword>
<dbReference type="EMBL" id="JABANP010000004">
    <property type="protein sequence ID" value="KAF4697302.1"/>
    <property type="molecule type" value="Genomic_DNA"/>
</dbReference>
<evidence type="ECO:0000313" key="8">
    <source>
        <dbReference type="Proteomes" id="UP000541610"/>
    </source>
</evidence>
<dbReference type="PROSITE" id="PS50966">
    <property type="entry name" value="ZF_SWIM"/>
    <property type="match status" value="1"/>
</dbReference>
<dbReference type="InterPro" id="IPR001173">
    <property type="entry name" value="Glyco_trans_2-like"/>
</dbReference>
<dbReference type="InterPro" id="IPR007527">
    <property type="entry name" value="Znf_SWIM"/>
</dbReference>
<dbReference type="PANTHER" id="PTHR11675:SF126">
    <property type="entry name" value="RICIN B LECTIN DOMAIN-CONTAINING PROTEIN"/>
    <property type="match status" value="1"/>
</dbReference>
<dbReference type="InterPro" id="IPR035992">
    <property type="entry name" value="Ricin_B-like_lectins"/>
</dbReference>
<dbReference type="Pfam" id="PF02709">
    <property type="entry name" value="Glyco_transf_7C"/>
    <property type="match status" value="2"/>
</dbReference>
<evidence type="ECO:0000256" key="5">
    <source>
        <dbReference type="SAM" id="Phobius"/>
    </source>
</evidence>
<dbReference type="SUPFAM" id="SSF53448">
    <property type="entry name" value="Nucleotide-diphospho-sugar transferases"/>
    <property type="match status" value="2"/>
</dbReference>
<dbReference type="GO" id="GO:0005794">
    <property type="term" value="C:Golgi apparatus"/>
    <property type="evidence" value="ECO:0007669"/>
    <property type="project" value="TreeGrafter"/>
</dbReference>
<keyword evidence="5" id="KW-0472">Membrane</keyword>
<keyword evidence="2" id="KW-1015">Disulfide bond</keyword>
<dbReference type="InterPro" id="IPR029044">
    <property type="entry name" value="Nucleotide-diphossugar_trans"/>
</dbReference>
<dbReference type="GO" id="GO:0004653">
    <property type="term" value="F:polypeptide N-acetylgalactosaminyltransferase activity"/>
    <property type="evidence" value="ECO:0007669"/>
    <property type="project" value="TreeGrafter"/>
</dbReference>
<name>A0A7J6PMR6_PEROL</name>
<feature type="compositionally biased region" description="Basic residues" evidence="4">
    <location>
        <begin position="842"/>
        <end position="851"/>
    </location>
</feature>
<keyword evidence="3" id="KW-0862">Zinc</keyword>
<keyword evidence="3" id="KW-0479">Metal-binding</keyword>
<feature type="domain" description="SWIM-type" evidence="6">
    <location>
        <begin position="634"/>
        <end position="669"/>
    </location>
</feature>
<evidence type="ECO:0000313" key="7">
    <source>
        <dbReference type="EMBL" id="KAF4697302.1"/>
    </source>
</evidence>
<evidence type="ECO:0000256" key="1">
    <source>
        <dbReference type="ARBA" id="ARBA00022679"/>
    </source>
</evidence>
<organism evidence="7 8">
    <name type="scientific">Perkinsus olseni</name>
    <name type="common">Perkinsus atlanticus</name>
    <dbReference type="NCBI Taxonomy" id="32597"/>
    <lineage>
        <taxon>Eukaryota</taxon>
        <taxon>Sar</taxon>
        <taxon>Alveolata</taxon>
        <taxon>Perkinsozoa</taxon>
        <taxon>Perkinsea</taxon>
        <taxon>Perkinsida</taxon>
        <taxon>Perkinsidae</taxon>
        <taxon>Perkinsus</taxon>
    </lineage>
</organism>
<dbReference type="Gene3D" id="3.90.550.10">
    <property type="entry name" value="Spore Coat Polysaccharide Biosynthesis Protein SpsA, Chain A"/>
    <property type="match status" value="2"/>
</dbReference>
<accession>A0A7J6PMR6</accession>
<sequence>MSIKNTLSKEQLDHIMQILSGQLGHQQHNEEVIVDSAAPAEPQNVVHPADDQETSAAPVPLRNNAKYKEYVASQRLYYDYGDALAALNEGSGMSQSGREMTLCNTYMRKKTGDYAMRFRCGYARLGGYQSQCPYTAYIYCGEDDTYTVSLPAMPHPTHPRMDPSADDKEKRVAMIDDIILDCVRKRATVDTTIRELLREGLLPETGVDDKFLAYVYRRRYKYNKTVDHGVPKCGDSTLEFEEFCLANSAIPGPEEGHKIFCLTHKFSDNAYFAYFSTRHLLEVGIGGVSAKDLVLGMDFTYKLAWVPYPVGLMVALRPPSRARLLAVGVSVFENSESIETLLRSIRAASITLNLVFKPVAFVGDAAGMFDRGWENVFGPTLPSGLTPDCRWPEPKTTVTGSQTLRIFCFIHMWRNVERKARALLDDQSKASFKRGVFLLQRIGGHSLFAVGVDLFRQEWEEEEPVLWRYFSSQWLHRRVTWNRFCWEMNPFLGRHNNSLEALNAALRHRRIKQETKLSKLVEQLCVACRTYSTRTYEPAAEQSPSAQAPIPIPTRSQLLAAGRWCRSKSAQHIYYDKSKDRYVVVSSRLLRVCGDPGRGSELDTVVSEFLRKVDSDDSKQWSSWSEFAYLNTELRIVRRTTGDMPPVCSCPDAKFIFCRHALGVMLREGRCSQASVHQVQVAGSLPPGRPRYTRTTALQTDDSYIRRHLELPKQLGMGRSNREGDRLPHCAHPIQPNSSEPHDLRLAQSALDSLSSISISAEEFESSGDEDGEPWTHTQAFRTAGITLLNMKRKSLDPHRTIERELIEAAEKDDDGRPIVGDDIETDEYSSMLGEAEQPAKKQIRTRGRAKKSGENGINSNTNRETSSVLDYESMHQEWDSDDECESEESDGGDYGDDESESGDSDCEDGEDEGPPTQDDVSMRQELDSGDGCESERSDGGDYEDGEDEMSIPEHSVDVSPIEAQSPPFIATSNLWSPEQSSCSYRDVVRRKEPPLDWSGAGLALAAIPVDARATARSSLSSSSTPVFTRISNPDQSSEQTGTAEYVVEFETQSVLCGSNPSSAILFGPWVGRQVRRTVNPARVCPYLTTERSHCTASVARGVRSGYVSQVPGPKGASDGVAGPIRARQYCLGLGLGDKSGCVSQVPGSKGASDGVAGPIRAQQYCSGLGLGDNDTSIIIPATRLDKSENTMDLAYIHNMDNTAIISKVELLVYHTIPNEALGGIGEGPKLDRQQHVKAEDELNNNGFLAAPPKNIGINDAAGDASAEAAGGGDTLTYSIVLPCANEGEFMVKTARSVYESTPNLHEIIVVDDGSSPPLRTLVTDDEVELWKLKFIRHEHFTGLINAKSVGGWQATGDIITFLDCHVKPDIHWTEPISKYIYENPKTVVVPTVTSLDPNTWEETRSVAGTTRCCKLTWNVDFPWYNAEDTRVPIMIGGLLAMHRNMWEYTGGYDSGMVGWGGENIDQSLRIHLCGGEIMHALDSYVAHMWRLEGDEKTKAKYTLPSGSLMRNSDTSIIIPATRLDKSENTMDLAYIHNMDNTAIISKVELLVYHTIPNEALGGIGEGPKLDRQQHVKAEDELNNNGFLAAPPKNIGINDAAGDASAAGGGDTLTYSIALPCANEGEFMVKTARSVYESTPNLHEIIVVDDGSSPPLRTLVTDDEVELWKLKFIRHEHFTGLINAKSVGGWQATGDIITFLDCHVKPDIHWTEPISKYISENPKTVVVPTVTSLDPNTWEETRSVAGTTRCCKLTWNVDFPWYNAEDTRVPIMIGGLLAMHRNMWEYTGGYDSGMVGWGGENIDQSLRIHLCGGEIMHALDSYVAHMWRLEGDEKTKAKYTLPSGSLMRNRYRAALSWFDEFVAKAEEQSEFLYWGNGGDKPDVSNVLEIKKKNHCKHFSYFLKKFKFLYEDAGMLPDKVFHLRARYDDGTQRCLELRDKHRLVHHQYKLYISTNDGVMLTAITDGDSSVMLRGGQGGNNNNNNNNLKCVVPPPQPPVTDDNGEYADDEVEKVSLNGCMVNTPSEVTKSSQRFTMIPITDHPASFDDHGGNGSVMVLQTDSPKQGGQKTGSLSCLSATSSIDGSPPSLRVAECDASDTKQQWEWIHKIQIRNVALQQCLDAADAHIIIIMLLPHIMLMLVVVIIRFIYDKDRGTLMNAKTYKCIDLHTESQHDLIESPPFIQTSAQCHHQQQGGDDGHHPSVVWDEYLPFVPLETRLYASSPAAAATDHNNDDGTP</sequence>
<dbReference type="OrthoDB" id="436103at2759"/>
<feature type="transmembrane region" description="Helical" evidence="5">
    <location>
        <begin position="2125"/>
        <end position="2147"/>
    </location>
</feature>
<keyword evidence="3" id="KW-0863">Zinc-finger</keyword>
<feature type="compositionally biased region" description="Polar residues" evidence="4">
    <location>
        <begin position="856"/>
        <end position="869"/>
    </location>
</feature>
<feature type="compositionally biased region" description="Acidic residues" evidence="4">
    <location>
        <begin position="880"/>
        <end position="914"/>
    </location>
</feature>
<keyword evidence="5" id="KW-0812">Transmembrane</keyword>
<evidence type="ECO:0000256" key="2">
    <source>
        <dbReference type="ARBA" id="ARBA00023157"/>
    </source>
</evidence>
<dbReference type="GO" id="GO:0008270">
    <property type="term" value="F:zinc ion binding"/>
    <property type="evidence" value="ECO:0007669"/>
    <property type="project" value="UniProtKB-KW"/>
</dbReference>
<keyword evidence="1" id="KW-0808">Transferase</keyword>
<protein>
    <recommendedName>
        <fullName evidence="6">SWIM-type domain-containing protein</fullName>
    </recommendedName>
</protein>
<dbReference type="Gene3D" id="2.80.10.50">
    <property type="match status" value="1"/>
</dbReference>
<dbReference type="InterPro" id="IPR027791">
    <property type="entry name" value="Galactosyl_T_C"/>
</dbReference>
<dbReference type="Pfam" id="PF00535">
    <property type="entry name" value="Glycos_transf_2"/>
    <property type="match status" value="2"/>
</dbReference>
<dbReference type="Proteomes" id="UP000541610">
    <property type="component" value="Unassembled WGS sequence"/>
</dbReference>
<reference evidence="7 8" key="1">
    <citation type="submission" date="2020-04" db="EMBL/GenBank/DDBJ databases">
        <title>Perkinsus olseni comparative genomics.</title>
        <authorList>
            <person name="Bogema D.R."/>
        </authorList>
    </citation>
    <scope>NUCLEOTIDE SEQUENCE [LARGE SCALE GENOMIC DNA]</scope>
    <source>
        <strain evidence="7">00978-12</strain>
    </source>
</reference>
<gene>
    <name evidence="7" type="ORF">FOZ60_009924</name>
</gene>
<proteinExistence type="predicted"/>
<dbReference type="PROSITE" id="PS50231">
    <property type="entry name" value="RICIN_B_LECTIN"/>
    <property type="match status" value="1"/>
</dbReference>
<dbReference type="SUPFAM" id="SSF50370">
    <property type="entry name" value="Ricin B-like lectins"/>
    <property type="match status" value="1"/>
</dbReference>
<evidence type="ECO:0000259" key="6">
    <source>
        <dbReference type="PROSITE" id="PS50966"/>
    </source>
</evidence>
<dbReference type="GO" id="GO:0006493">
    <property type="term" value="P:protein O-linked glycosylation"/>
    <property type="evidence" value="ECO:0007669"/>
    <property type="project" value="TreeGrafter"/>
</dbReference>
<feature type="region of interest" description="Disordered" evidence="4">
    <location>
        <begin position="829"/>
        <end position="949"/>
    </location>
</feature>
<evidence type="ECO:0000256" key="4">
    <source>
        <dbReference type="SAM" id="MobiDB-lite"/>
    </source>
</evidence>
<comment type="caution">
    <text evidence="7">The sequence shown here is derived from an EMBL/GenBank/DDBJ whole genome shotgun (WGS) entry which is preliminary data.</text>
</comment>
<evidence type="ECO:0000256" key="3">
    <source>
        <dbReference type="PROSITE-ProRule" id="PRU00325"/>
    </source>
</evidence>
<dbReference type="PANTHER" id="PTHR11675">
    <property type="entry name" value="N-ACETYLGALACTOSAMINYLTRANSFERASE"/>
    <property type="match status" value="1"/>
</dbReference>